<evidence type="ECO:0000259" key="4">
    <source>
        <dbReference type="SMART" id="SM00645"/>
    </source>
</evidence>
<dbReference type="InterPro" id="IPR013201">
    <property type="entry name" value="Prot_inhib_I29"/>
</dbReference>
<evidence type="ECO:0000313" key="7">
    <source>
        <dbReference type="Proteomes" id="UP001295684"/>
    </source>
</evidence>
<keyword evidence="7" id="KW-1185">Reference proteome</keyword>
<dbReference type="SUPFAM" id="SSF54001">
    <property type="entry name" value="Cysteine proteinases"/>
    <property type="match status" value="1"/>
</dbReference>
<dbReference type="PRINTS" id="PR00705">
    <property type="entry name" value="PAPAIN"/>
</dbReference>
<dbReference type="InterPro" id="IPR038765">
    <property type="entry name" value="Papain-like_cys_pep_sf"/>
</dbReference>
<comment type="similarity">
    <text evidence="1">Belongs to the peptidase C1 family.</text>
</comment>
<dbReference type="AlphaFoldDB" id="A0AAD2CXZ6"/>
<accession>A0AAD2CXZ6</accession>
<reference evidence="6" key="1">
    <citation type="submission" date="2023-07" db="EMBL/GenBank/DDBJ databases">
        <authorList>
            <consortium name="AG Swart"/>
            <person name="Singh M."/>
            <person name="Singh A."/>
            <person name="Seah K."/>
            <person name="Emmerich C."/>
        </authorList>
    </citation>
    <scope>NUCLEOTIDE SEQUENCE</scope>
    <source>
        <strain evidence="6">DP1</strain>
    </source>
</reference>
<dbReference type="InterPro" id="IPR039417">
    <property type="entry name" value="Peptidase_C1A_papain-like"/>
</dbReference>
<dbReference type="InterPro" id="IPR013128">
    <property type="entry name" value="Peptidase_C1A"/>
</dbReference>
<dbReference type="GO" id="GO:0006508">
    <property type="term" value="P:proteolysis"/>
    <property type="evidence" value="ECO:0007669"/>
    <property type="project" value="InterPro"/>
</dbReference>
<proteinExistence type="inferred from homology"/>
<dbReference type="GO" id="GO:0008234">
    <property type="term" value="F:cysteine-type peptidase activity"/>
    <property type="evidence" value="ECO:0007669"/>
    <property type="project" value="InterPro"/>
</dbReference>
<evidence type="ECO:0000313" key="6">
    <source>
        <dbReference type="EMBL" id="CAI2373717.1"/>
    </source>
</evidence>
<comment type="caution">
    <text evidence="6">The sequence shown here is derived from an EMBL/GenBank/DDBJ whole genome shotgun (WGS) entry which is preliminary data.</text>
</comment>
<keyword evidence="2" id="KW-0865">Zymogen</keyword>
<dbReference type="Gene3D" id="3.90.70.10">
    <property type="entry name" value="Cysteine proteinases"/>
    <property type="match status" value="1"/>
</dbReference>
<evidence type="ECO:0000256" key="3">
    <source>
        <dbReference type="ARBA" id="ARBA00023157"/>
    </source>
</evidence>
<dbReference type="PROSITE" id="PS00639">
    <property type="entry name" value="THIOL_PROTEASE_HIS"/>
    <property type="match status" value="1"/>
</dbReference>
<dbReference type="EMBL" id="CAMPGE010015075">
    <property type="protein sequence ID" value="CAI2373717.1"/>
    <property type="molecule type" value="Genomic_DNA"/>
</dbReference>
<dbReference type="SMART" id="SM00645">
    <property type="entry name" value="Pept_C1"/>
    <property type="match status" value="1"/>
</dbReference>
<evidence type="ECO:0000256" key="2">
    <source>
        <dbReference type="ARBA" id="ARBA00023145"/>
    </source>
</evidence>
<dbReference type="InterPro" id="IPR000668">
    <property type="entry name" value="Peptidase_C1A_C"/>
</dbReference>
<dbReference type="Pfam" id="PF08246">
    <property type="entry name" value="Inhibitor_I29"/>
    <property type="match status" value="1"/>
</dbReference>
<dbReference type="SMART" id="SM00848">
    <property type="entry name" value="Inhibitor_I29"/>
    <property type="match status" value="1"/>
</dbReference>
<evidence type="ECO:0000256" key="1">
    <source>
        <dbReference type="ARBA" id="ARBA00008455"/>
    </source>
</evidence>
<dbReference type="InterPro" id="IPR000169">
    <property type="entry name" value="Pept_cys_AS"/>
</dbReference>
<dbReference type="Proteomes" id="UP001295684">
    <property type="component" value="Unassembled WGS sequence"/>
</dbReference>
<feature type="domain" description="Cathepsin propeptide inhibitor" evidence="5">
    <location>
        <begin position="48"/>
        <end position="106"/>
    </location>
</feature>
<protein>
    <submittedName>
        <fullName evidence="6">Uncharacterized protein</fullName>
    </submittedName>
</protein>
<dbReference type="InterPro" id="IPR025660">
    <property type="entry name" value="Pept_his_AS"/>
</dbReference>
<keyword evidence="3" id="KW-1015">Disulfide bond</keyword>
<dbReference type="PROSITE" id="PS00139">
    <property type="entry name" value="THIOL_PROTEASE_CYS"/>
    <property type="match status" value="1"/>
</dbReference>
<gene>
    <name evidence="6" type="ORF">ECRASSUSDP1_LOCUS15063</name>
</gene>
<dbReference type="FunFam" id="3.90.70.10:FF:000332">
    <property type="entry name" value="Cathepsin L1"/>
    <property type="match status" value="1"/>
</dbReference>
<dbReference type="CDD" id="cd02248">
    <property type="entry name" value="Peptidase_C1A"/>
    <property type="match status" value="1"/>
</dbReference>
<evidence type="ECO:0000259" key="5">
    <source>
        <dbReference type="SMART" id="SM00848"/>
    </source>
</evidence>
<name>A0AAD2CXZ6_EUPCR</name>
<dbReference type="PANTHER" id="PTHR12411">
    <property type="entry name" value="CYSTEINE PROTEASE FAMILY C1-RELATED"/>
    <property type="match status" value="1"/>
</dbReference>
<dbReference type="Pfam" id="PF00112">
    <property type="entry name" value="Peptidase_C1"/>
    <property type="match status" value="1"/>
</dbReference>
<organism evidence="6 7">
    <name type="scientific">Euplotes crassus</name>
    <dbReference type="NCBI Taxonomy" id="5936"/>
    <lineage>
        <taxon>Eukaryota</taxon>
        <taxon>Sar</taxon>
        <taxon>Alveolata</taxon>
        <taxon>Ciliophora</taxon>
        <taxon>Intramacronucleata</taxon>
        <taxon>Spirotrichea</taxon>
        <taxon>Hypotrichia</taxon>
        <taxon>Euplotida</taxon>
        <taxon>Euplotidae</taxon>
        <taxon>Moneuplotes</taxon>
    </lineage>
</organism>
<sequence length="360" mass="40394">MRTSALVAIVAGVIVGLYFFTPENLPMSTFDQISGNVAISEDEFQDQFVDFMSKYGISYNALGEYEFRYKIFKENYQQIINHNKDEEEHGYTLGVNKFADITLNEFKEKSLGLRAFPRSDSKSKRSMSSTERELRYSELRDEIDWRTEGDYVNPVKDQGTCGSCWAFSTISSVESAFAIKRGSLPNLSEQQLITCTKGYGNGGCSGGWMEYAFTYAETYALCTTEQMPYLGRDSIGCEHTQCLDNDFKLGGFEDVEKEQKVELYTALNEQPVSVAVCAGSTAWQFYKKGVITRFCGKCLDHAVLAVGYGHDKKKGDYVTIRNSWGEGWGEDGYVRISSKDETGIGTCGIYQLPSRPFVVA</sequence>
<feature type="domain" description="Peptidase C1A papain C-terminal" evidence="4">
    <location>
        <begin position="139"/>
        <end position="357"/>
    </location>
</feature>